<evidence type="ECO:0000313" key="2">
    <source>
        <dbReference type="Proteomes" id="UP001597187"/>
    </source>
</evidence>
<dbReference type="AlphaFoldDB" id="A0ABD6ASL1"/>
<proteinExistence type="predicted"/>
<dbReference type="Proteomes" id="UP001597187">
    <property type="component" value="Unassembled WGS sequence"/>
</dbReference>
<dbReference type="RefSeq" id="WP_250872488.1">
    <property type="nucleotide sequence ID" value="NZ_JALXFV010000002.1"/>
</dbReference>
<reference evidence="1 2" key="1">
    <citation type="journal article" date="2019" name="Int. J. Syst. Evol. Microbiol.">
        <title>The Global Catalogue of Microorganisms (GCM) 10K type strain sequencing project: providing services to taxonomists for standard genome sequencing and annotation.</title>
        <authorList>
            <consortium name="The Broad Institute Genomics Platform"/>
            <consortium name="The Broad Institute Genome Sequencing Center for Infectious Disease"/>
            <person name="Wu L."/>
            <person name="Ma J."/>
        </authorList>
    </citation>
    <scope>NUCLEOTIDE SEQUENCE [LARGE SCALE GENOMIC DNA]</scope>
    <source>
        <strain evidence="1 2">CGMCC 1.12563</strain>
    </source>
</reference>
<accession>A0ABD6ASL1</accession>
<dbReference type="EMBL" id="JBHUDC010000002">
    <property type="protein sequence ID" value="MFD1512510.1"/>
    <property type="molecule type" value="Genomic_DNA"/>
</dbReference>
<sequence length="160" mass="18000">MISPPACDEDLVRLNRPTEPVSYDPVDEFELTASAETVAHGADITFALRWVESTGEAPETGNEELFTIDRRTDDGWQSIYSIRDPPDAGWTSLAHIAQSDETPPLTWFEWSFTATRDGLAHATQFNVPYAVCEPLATGTYRFVYWGLGERAIGYRFEMTE</sequence>
<protein>
    <submittedName>
        <fullName evidence="1">Uncharacterized protein</fullName>
    </submittedName>
</protein>
<comment type="caution">
    <text evidence="1">The sequence shown here is derived from an EMBL/GenBank/DDBJ whole genome shotgun (WGS) entry which is preliminary data.</text>
</comment>
<keyword evidence="2" id="KW-1185">Reference proteome</keyword>
<organism evidence="1 2">
    <name type="scientific">Halomarina rubra</name>
    <dbReference type="NCBI Taxonomy" id="2071873"/>
    <lineage>
        <taxon>Archaea</taxon>
        <taxon>Methanobacteriati</taxon>
        <taxon>Methanobacteriota</taxon>
        <taxon>Stenosarchaea group</taxon>
        <taxon>Halobacteria</taxon>
        <taxon>Halobacteriales</taxon>
        <taxon>Natronomonadaceae</taxon>
        <taxon>Halomarina</taxon>
    </lineage>
</organism>
<evidence type="ECO:0000313" key="1">
    <source>
        <dbReference type="EMBL" id="MFD1512510.1"/>
    </source>
</evidence>
<gene>
    <name evidence="1" type="ORF">ACFSBT_04350</name>
</gene>
<name>A0ABD6ASL1_9EURY</name>